<evidence type="ECO:0000256" key="1">
    <source>
        <dbReference type="SAM" id="Phobius"/>
    </source>
</evidence>
<keyword evidence="1" id="KW-0472">Membrane</keyword>
<dbReference type="Proteomes" id="UP000240206">
    <property type="component" value="Unassembled WGS sequence"/>
</dbReference>
<dbReference type="PANTHER" id="PTHR35688:SF2">
    <property type="entry name" value="NAD(P)-LINKED OXIDOREDUCTASE SUPERFAMILY PROTEIN"/>
    <property type="match status" value="1"/>
</dbReference>
<evidence type="ECO:0000259" key="2">
    <source>
        <dbReference type="Pfam" id="PF03703"/>
    </source>
</evidence>
<feature type="transmembrane region" description="Helical" evidence="1">
    <location>
        <begin position="24"/>
        <end position="49"/>
    </location>
</feature>
<sequence>MTTTPPITLQEELFYEGGPAKGDLILNLVFGITLIGLPFAVGAIVRALWLRFRITSRRVSVTGGWLGRDRSQVTYSQIKEVRAVARGFGAWGDMCLLLNDGARLEMRAVPRFREVEAFIKERMDSQSRSSTPPSGFAVAS</sequence>
<dbReference type="Pfam" id="PF03703">
    <property type="entry name" value="bPH_2"/>
    <property type="match status" value="1"/>
</dbReference>
<proteinExistence type="predicted"/>
<keyword evidence="1" id="KW-1133">Transmembrane helix</keyword>
<gene>
    <name evidence="3" type="ORF">C7K08_03315</name>
</gene>
<name>A0A2P7EGB7_9SYNE</name>
<evidence type="ECO:0000313" key="3">
    <source>
        <dbReference type="EMBL" id="PSI02281.1"/>
    </source>
</evidence>
<keyword evidence="4" id="KW-1185">Reference proteome</keyword>
<dbReference type="EMBL" id="PXVC01000008">
    <property type="protein sequence ID" value="PSI02281.1"/>
    <property type="molecule type" value="Genomic_DNA"/>
</dbReference>
<keyword evidence="1" id="KW-0812">Transmembrane</keyword>
<organism evidence="3 4">
    <name type="scientific">Synechococcus lacustris str. Tous</name>
    <dbReference type="NCBI Taxonomy" id="1910958"/>
    <lineage>
        <taxon>Bacteria</taxon>
        <taxon>Bacillati</taxon>
        <taxon>Cyanobacteriota</taxon>
        <taxon>Cyanophyceae</taxon>
        <taxon>Synechococcales</taxon>
        <taxon>Synechococcaceae</taxon>
        <taxon>Synechococcus</taxon>
    </lineage>
</organism>
<dbReference type="AlphaFoldDB" id="A0A2P7EGB7"/>
<dbReference type="RefSeq" id="WP_106499239.1">
    <property type="nucleotide sequence ID" value="NZ_PXVC01000008.1"/>
</dbReference>
<protein>
    <submittedName>
        <fullName evidence="3">Ribonuclease P</fullName>
    </submittedName>
</protein>
<dbReference type="STRING" id="1910958.BTM30_04940"/>
<comment type="caution">
    <text evidence="3">The sequence shown here is derived from an EMBL/GenBank/DDBJ whole genome shotgun (WGS) entry which is preliminary data.</text>
</comment>
<evidence type="ECO:0000313" key="4">
    <source>
        <dbReference type="Proteomes" id="UP000240206"/>
    </source>
</evidence>
<reference evidence="4" key="1">
    <citation type="submission" date="2018-03" db="EMBL/GenBank/DDBJ databases">
        <title>Ecological and genomic features of two cosmopolitan and abundant freshwater picocyanobacteria.</title>
        <authorList>
            <person name="Cabello-Yeves P.J."/>
            <person name="Picazo A."/>
            <person name="Camacho A."/>
            <person name="Callieri C."/>
            <person name="Rosselli R."/>
            <person name="Roda-Garcia J."/>
            <person name="Coutinho F.H."/>
            <person name="Rodriguez-Valera F."/>
        </authorList>
    </citation>
    <scope>NUCLEOTIDE SEQUENCE [LARGE SCALE GENOMIC DNA]</scope>
    <source>
        <strain evidence="4">Tous</strain>
    </source>
</reference>
<dbReference type="InterPro" id="IPR005182">
    <property type="entry name" value="YdbS-like_PH"/>
</dbReference>
<dbReference type="PANTHER" id="PTHR35688">
    <property type="entry name" value="NAD(P)-LINKED OXIDOREDUCTASE SUPERFAMILY PROTEIN"/>
    <property type="match status" value="1"/>
</dbReference>
<accession>A0A2P7EGB7</accession>
<feature type="domain" description="YdbS-like PH" evidence="2">
    <location>
        <begin position="49"/>
        <end position="119"/>
    </location>
</feature>